<dbReference type="InterPro" id="IPR023033">
    <property type="entry name" value="Ala_tRNA_ligase_euk/bac"/>
</dbReference>
<dbReference type="InterPro" id="IPR012947">
    <property type="entry name" value="tRNA_SAD"/>
</dbReference>
<dbReference type="AlphaFoldDB" id="A0A926I3Q4"/>
<dbReference type="CDD" id="cd00673">
    <property type="entry name" value="AlaRS_core"/>
    <property type="match status" value="1"/>
</dbReference>
<dbReference type="SUPFAM" id="SSF55681">
    <property type="entry name" value="Class II aaRS and biotin synthetases"/>
    <property type="match status" value="1"/>
</dbReference>
<name>A0A926I3Q4_9FIRM</name>
<dbReference type="GO" id="GO:0005524">
    <property type="term" value="F:ATP binding"/>
    <property type="evidence" value="ECO:0007669"/>
    <property type="project" value="UniProtKB-UniRule"/>
</dbReference>
<dbReference type="GO" id="GO:0008270">
    <property type="term" value="F:zinc ion binding"/>
    <property type="evidence" value="ECO:0007669"/>
    <property type="project" value="UniProtKB-UniRule"/>
</dbReference>
<comment type="similarity">
    <text evidence="2 14">Belongs to the class-II aminoacyl-tRNA synthetase family.</text>
</comment>
<dbReference type="Pfam" id="PF01411">
    <property type="entry name" value="tRNA-synt_2c"/>
    <property type="match status" value="1"/>
</dbReference>
<dbReference type="SMART" id="SM00863">
    <property type="entry name" value="tRNA_SAD"/>
    <property type="match status" value="1"/>
</dbReference>
<dbReference type="InterPro" id="IPR045864">
    <property type="entry name" value="aa-tRNA-synth_II/BPL/LPL"/>
</dbReference>
<dbReference type="InterPro" id="IPR002318">
    <property type="entry name" value="Ala-tRNA-lgiase_IIc"/>
</dbReference>
<gene>
    <name evidence="14 16" type="primary">alaS</name>
    <name evidence="16" type="ORF">H8711_06525</name>
</gene>
<dbReference type="InterPro" id="IPR018162">
    <property type="entry name" value="Ala-tRNA-ligase_IIc_anticod-bd"/>
</dbReference>
<feature type="binding site" evidence="14">
    <location>
        <position position="674"/>
    </location>
    <ligand>
        <name>Zn(2+)</name>
        <dbReference type="ChEBI" id="CHEBI:29105"/>
    </ligand>
</feature>
<evidence type="ECO:0000256" key="2">
    <source>
        <dbReference type="ARBA" id="ARBA00008226"/>
    </source>
</evidence>
<dbReference type="Gene3D" id="3.30.54.20">
    <property type="match status" value="1"/>
</dbReference>
<dbReference type="FunFam" id="3.30.980.10:FF:000004">
    <property type="entry name" value="Alanine--tRNA ligase, cytoplasmic"/>
    <property type="match status" value="1"/>
</dbReference>
<evidence type="ECO:0000256" key="9">
    <source>
        <dbReference type="ARBA" id="ARBA00022884"/>
    </source>
</evidence>
<dbReference type="Pfam" id="PF07973">
    <property type="entry name" value="tRNA_SAD"/>
    <property type="match status" value="1"/>
</dbReference>
<comment type="cofactor">
    <cofactor evidence="14">
        <name>Zn(2+)</name>
        <dbReference type="ChEBI" id="CHEBI:29105"/>
    </cofactor>
    <text evidence="14">Binds 1 zinc ion per subunit.</text>
</comment>
<dbReference type="Gene3D" id="3.30.930.10">
    <property type="entry name" value="Bira Bifunctional Protein, Domain 2"/>
    <property type="match status" value="1"/>
</dbReference>
<dbReference type="InterPro" id="IPR009000">
    <property type="entry name" value="Transl_B-barrel_sf"/>
</dbReference>
<keyword evidence="6 14" id="KW-0547">Nucleotide-binding</keyword>
<dbReference type="PANTHER" id="PTHR11777">
    <property type="entry name" value="ALANYL-TRNA SYNTHETASE"/>
    <property type="match status" value="1"/>
</dbReference>
<dbReference type="Gene3D" id="2.40.30.130">
    <property type="match status" value="1"/>
</dbReference>
<dbReference type="GO" id="GO:0006419">
    <property type="term" value="P:alanyl-tRNA aminoacylation"/>
    <property type="evidence" value="ECO:0007669"/>
    <property type="project" value="UniProtKB-UniRule"/>
</dbReference>
<dbReference type="Proteomes" id="UP000653127">
    <property type="component" value="Unassembled WGS sequence"/>
</dbReference>
<evidence type="ECO:0000256" key="5">
    <source>
        <dbReference type="ARBA" id="ARBA00022723"/>
    </source>
</evidence>
<keyword evidence="14" id="KW-0963">Cytoplasm</keyword>
<keyword evidence="7 14" id="KW-0862">Zinc</keyword>
<evidence type="ECO:0000313" key="16">
    <source>
        <dbReference type="EMBL" id="MBC8546589.1"/>
    </source>
</evidence>
<evidence type="ECO:0000256" key="6">
    <source>
        <dbReference type="ARBA" id="ARBA00022741"/>
    </source>
</evidence>
<dbReference type="GO" id="GO:0002161">
    <property type="term" value="F:aminoacyl-tRNA deacylase activity"/>
    <property type="evidence" value="ECO:0007669"/>
    <property type="project" value="TreeGrafter"/>
</dbReference>
<dbReference type="SUPFAM" id="SSF50447">
    <property type="entry name" value="Translation proteins"/>
    <property type="match status" value="1"/>
</dbReference>
<dbReference type="GO" id="GO:0140096">
    <property type="term" value="F:catalytic activity, acting on a protein"/>
    <property type="evidence" value="ECO:0007669"/>
    <property type="project" value="UniProtKB-ARBA"/>
</dbReference>
<evidence type="ECO:0000256" key="13">
    <source>
        <dbReference type="ARBA" id="ARBA00048300"/>
    </source>
</evidence>
<keyword evidence="11 14" id="KW-0030">Aminoacyl-tRNA synthetase</keyword>
<keyword evidence="17" id="KW-1185">Reference proteome</keyword>
<dbReference type="FunFam" id="3.30.54.20:FF:000001">
    <property type="entry name" value="Alanine--tRNA ligase"/>
    <property type="match status" value="1"/>
</dbReference>
<feature type="binding site" evidence="14">
    <location>
        <position position="572"/>
    </location>
    <ligand>
        <name>Zn(2+)</name>
        <dbReference type="ChEBI" id="CHEBI:29105"/>
    </ligand>
</feature>
<dbReference type="SUPFAM" id="SSF101353">
    <property type="entry name" value="Putative anticodon-binding domain of alanyl-tRNA synthetase (AlaRS)"/>
    <property type="match status" value="1"/>
</dbReference>
<evidence type="ECO:0000259" key="15">
    <source>
        <dbReference type="PROSITE" id="PS50860"/>
    </source>
</evidence>
<dbReference type="InterPro" id="IPR050058">
    <property type="entry name" value="Ala-tRNA_ligase"/>
</dbReference>
<keyword evidence="10 14" id="KW-0648">Protein biosynthesis</keyword>
<feature type="binding site" evidence="14">
    <location>
        <position position="568"/>
    </location>
    <ligand>
        <name>Zn(2+)</name>
        <dbReference type="ChEBI" id="CHEBI:29105"/>
    </ligand>
</feature>
<evidence type="ECO:0000256" key="3">
    <source>
        <dbReference type="ARBA" id="ARBA00022555"/>
    </source>
</evidence>
<keyword evidence="9 14" id="KW-0694">RNA-binding</keyword>
<evidence type="ECO:0000256" key="4">
    <source>
        <dbReference type="ARBA" id="ARBA00022598"/>
    </source>
</evidence>
<dbReference type="InterPro" id="IPR018165">
    <property type="entry name" value="Ala-tRNA-synth_IIc_core"/>
</dbReference>
<accession>A0A926I3Q4</accession>
<evidence type="ECO:0000256" key="1">
    <source>
        <dbReference type="ARBA" id="ARBA00004496"/>
    </source>
</evidence>
<proteinExistence type="inferred from homology"/>
<reference evidence="16" key="1">
    <citation type="submission" date="2020-08" db="EMBL/GenBank/DDBJ databases">
        <title>Genome public.</title>
        <authorList>
            <person name="Liu C."/>
            <person name="Sun Q."/>
        </authorList>
    </citation>
    <scope>NUCLEOTIDE SEQUENCE</scope>
    <source>
        <strain evidence="16">NSJ-31</strain>
    </source>
</reference>
<comment type="subcellular location">
    <subcellularLocation>
        <location evidence="1 14">Cytoplasm</location>
    </subcellularLocation>
</comment>
<dbReference type="RefSeq" id="WP_249282667.1">
    <property type="nucleotide sequence ID" value="NZ_JACRST010000007.1"/>
</dbReference>
<evidence type="ECO:0000256" key="14">
    <source>
        <dbReference type="HAMAP-Rule" id="MF_00036"/>
    </source>
</evidence>
<comment type="domain">
    <text evidence="14">Consists of three domains; the N-terminal catalytic domain, the editing domain and the C-terminal C-Ala domain. The editing domain removes incorrectly charged amino acids, while the C-Ala domain, along with tRNA(Ala), serves as a bridge to cooperatively bring together the editing and aminoacylation centers thus stimulating deacylation of misacylated tRNAs.</text>
</comment>
<dbReference type="GO" id="GO:0016740">
    <property type="term" value="F:transferase activity"/>
    <property type="evidence" value="ECO:0007669"/>
    <property type="project" value="UniProtKB-ARBA"/>
</dbReference>
<dbReference type="PANTHER" id="PTHR11777:SF9">
    <property type="entry name" value="ALANINE--TRNA LIGASE, CYTOPLASMIC"/>
    <property type="match status" value="1"/>
</dbReference>
<keyword evidence="8 14" id="KW-0067">ATP-binding</keyword>
<organism evidence="16 17">
    <name type="scientific">Ligaoa zhengdingensis</name>
    <dbReference type="NCBI Taxonomy" id="2763658"/>
    <lineage>
        <taxon>Bacteria</taxon>
        <taxon>Bacillati</taxon>
        <taxon>Bacillota</taxon>
        <taxon>Clostridia</taxon>
        <taxon>Eubacteriales</taxon>
        <taxon>Oscillospiraceae</taxon>
        <taxon>Ligaoa</taxon>
    </lineage>
</organism>
<dbReference type="HAMAP" id="MF_00036_B">
    <property type="entry name" value="Ala_tRNA_synth_B"/>
    <property type="match status" value="1"/>
</dbReference>
<comment type="catalytic activity">
    <reaction evidence="13 14">
        <text>tRNA(Ala) + L-alanine + ATP = L-alanyl-tRNA(Ala) + AMP + diphosphate</text>
        <dbReference type="Rhea" id="RHEA:12540"/>
        <dbReference type="Rhea" id="RHEA-COMP:9657"/>
        <dbReference type="Rhea" id="RHEA-COMP:9923"/>
        <dbReference type="ChEBI" id="CHEBI:30616"/>
        <dbReference type="ChEBI" id="CHEBI:33019"/>
        <dbReference type="ChEBI" id="CHEBI:57972"/>
        <dbReference type="ChEBI" id="CHEBI:78442"/>
        <dbReference type="ChEBI" id="CHEBI:78497"/>
        <dbReference type="ChEBI" id="CHEBI:456215"/>
        <dbReference type="EC" id="6.1.1.7"/>
    </reaction>
</comment>
<sequence>MRWMGLNEIREKFLAFFESKGHTRLPSFPLIPIDDNSLLLINSGMAPMKKFFLGQAVPPNTRVTTCQKCIRTPDIENVGKTARHGTFFEMLGNFSFGDYFKVEATAWAWEFLTTVMEMPEDRLWVSIYEEDDEAFEIWTKNVGIPPEKIVRMGKDDNFWEIGSGPCGPCSEIYWDRGPEYGCGKPDCKVGCDCDRYMEIWNLVFSQFDGDGNGHYERLAHPNIDTGMGLERLACVMQNVGNLFEVDTVQNIMKHIREIAGVEYGKDYKTDVSLRVITDHIRSTTFMIADGVIPSNEGRGYVLRRLLRRAARHGRLLGINEPFLYKVCETVAGENATAYPELTEKLDYIQKVVQVEEERFAKTIDMGIELLTGLMDKLSANEINSGRRLSGEDAFKLYDTFGFPIDLTKEIIAEKGIEVDEDEFMRLMNDQRTRAREARLAGNVISWADDIFADLKDRHVEFTGYSKYADEGNIIALVKDGEMTDSLHAGDKGTVVLDETPFYAESGGQIGDTGILTLGDAVFHVYETKKTQTGLFLHNGEMVNGMFTSGAKVRAEIDSERRRAIMRNHTAAHLLQKALIDVLGNHVKQAGQSVDEHRVRFDFTHFSAMTAAELLRVEAIVNKMIMSAYDVCIKEMPIAEAKALGAMALFGEKYGDVVRVVNVSGESIELCGGTHVANTSRIGLFKIISESSVAAGVRRIEAATGLNVLALMGEQHDLMVKTAENLKAGSPSEIAAKSAQVMAELKERTHELETINAKIAEIRSNELFGQAKEVCGVKYICASFTGTKPEAVRAMCDRIKAEAPEMIGVISTIFDGKASIFAACGKNTIEKGMHAGKLVKAICEMVGGKGGGRPDSAQGGAAELFQIDEAFAQVPSLIEQMVKKG</sequence>
<feature type="domain" description="Alanyl-transfer RNA synthetases family profile" evidence="15">
    <location>
        <begin position="4"/>
        <end position="713"/>
    </location>
</feature>
<dbReference type="InterPro" id="IPR018164">
    <property type="entry name" value="Ala-tRNA-synth_IIc_N"/>
</dbReference>
<dbReference type="PROSITE" id="PS50860">
    <property type="entry name" value="AA_TRNA_LIGASE_II_ALA"/>
    <property type="match status" value="1"/>
</dbReference>
<dbReference type="EC" id="6.1.1.7" evidence="14"/>
<dbReference type="GO" id="GO:0004813">
    <property type="term" value="F:alanine-tRNA ligase activity"/>
    <property type="evidence" value="ECO:0007669"/>
    <property type="project" value="UniProtKB-UniRule"/>
</dbReference>
<dbReference type="InterPro" id="IPR018163">
    <property type="entry name" value="Thr/Ala-tRNA-synth_IIc_edit"/>
</dbReference>
<evidence type="ECO:0000256" key="8">
    <source>
        <dbReference type="ARBA" id="ARBA00022840"/>
    </source>
</evidence>
<evidence type="ECO:0000256" key="12">
    <source>
        <dbReference type="ARBA" id="ARBA00024779"/>
    </source>
</evidence>
<evidence type="ECO:0000256" key="7">
    <source>
        <dbReference type="ARBA" id="ARBA00022833"/>
    </source>
</evidence>
<keyword evidence="4 14" id="KW-0436">Ligase</keyword>
<dbReference type="SUPFAM" id="SSF55186">
    <property type="entry name" value="ThrRS/AlaRS common domain"/>
    <property type="match status" value="1"/>
</dbReference>
<dbReference type="GO" id="GO:0005829">
    <property type="term" value="C:cytosol"/>
    <property type="evidence" value="ECO:0007669"/>
    <property type="project" value="TreeGrafter"/>
</dbReference>
<evidence type="ECO:0000256" key="10">
    <source>
        <dbReference type="ARBA" id="ARBA00022917"/>
    </source>
</evidence>
<dbReference type="PRINTS" id="PR00980">
    <property type="entry name" value="TRNASYNTHALA"/>
</dbReference>
<protein>
    <recommendedName>
        <fullName evidence="14">Alanine--tRNA ligase</fullName>
        <ecNumber evidence="14">6.1.1.7</ecNumber>
    </recommendedName>
    <alternativeName>
        <fullName evidence="14">Alanyl-tRNA synthetase</fullName>
        <shortName evidence="14">AlaRS</shortName>
    </alternativeName>
</protein>
<dbReference type="InterPro" id="IPR003156">
    <property type="entry name" value="DHHA1_dom"/>
</dbReference>
<keyword evidence="3 14" id="KW-0820">tRNA-binding</keyword>
<evidence type="ECO:0000313" key="17">
    <source>
        <dbReference type="Proteomes" id="UP000653127"/>
    </source>
</evidence>
<dbReference type="FunFam" id="2.40.30.130:FF:000001">
    <property type="entry name" value="Alanine--tRNA ligase"/>
    <property type="match status" value="1"/>
</dbReference>
<dbReference type="FunFam" id="3.30.930.10:FF:000004">
    <property type="entry name" value="Alanine--tRNA ligase"/>
    <property type="match status" value="1"/>
</dbReference>
<feature type="binding site" evidence="14">
    <location>
        <position position="670"/>
    </location>
    <ligand>
        <name>Zn(2+)</name>
        <dbReference type="ChEBI" id="CHEBI:29105"/>
    </ligand>
</feature>
<comment type="caution">
    <text evidence="16">The sequence shown here is derived from an EMBL/GenBank/DDBJ whole genome shotgun (WGS) entry which is preliminary data.</text>
</comment>
<dbReference type="NCBIfam" id="TIGR00344">
    <property type="entry name" value="alaS"/>
    <property type="match status" value="1"/>
</dbReference>
<dbReference type="FunFam" id="3.10.310.40:FF:000001">
    <property type="entry name" value="Alanine--tRNA ligase"/>
    <property type="match status" value="1"/>
</dbReference>
<dbReference type="Pfam" id="PF02272">
    <property type="entry name" value="DHHA1"/>
    <property type="match status" value="1"/>
</dbReference>
<dbReference type="Gene3D" id="3.10.310.40">
    <property type="match status" value="1"/>
</dbReference>
<keyword evidence="5 14" id="KW-0479">Metal-binding</keyword>
<dbReference type="Gene3D" id="3.30.980.10">
    <property type="entry name" value="Threonyl-trna Synthetase, Chain A, domain 2"/>
    <property type="match status" value="1"/>
</dbReference>
<comment type="function">
    <text evidence="12 14">Catalyzes the attachment of alanine to tRNA(Ala) in a two-step reaction: alanine is first activated by ATP to form Ala-AMP and then transferred to the acceptor end of tRNA(Ala). Also edits incorrectly charged Ser-tRNA(Ala) and Gly-tRNA(Ala) via its editing domain.</text>
</comment>
<evidence type="ECO:0000256" key="11">
    <source>
        <dbReference type="ARBA" id="ARBA00023146"/>
    </source>
</evidence>
<dbReference type="EMBL" id="JACRST010000007">
    <property type="protein sequence ID" value="MBC8546589.1"/>
    <property type="molecule type" value="Genomic_DNA"/>
</dbReference>
<dbReference type="GO" id="GO:0000049">
    <property type="term" value="F:tRNA binding"/>
    <property type="evidence" value="ECO:0007669"/>
    <property type="project" value="UniProtKB-KW"/>
</dbReference>